<comment type="caution">
    <text evidence="1">The sequence shown here is derived from an EMBL/GenBank/DDBJ whole genome shotgun (WGS) entry which is preliminary data.</text>
</comment>
<name>A0A1E3HQS6_9TREE</name>
<dbReference type="AlphaFoldDB" id="A0A1E3HQS6"/>
<dbReference type="OrthoDB" id="2575514at2759"/>
<proteinExistence type="predicted"/>
<evidence type="ECO:0000313" key="1">
    <source>
        <dbReference type="EMBL" id="ODN78677.1"/>
    </source>
</evidence>
<sequence>MPAPTIPGQNLSTRSYEPMIASSTPVELPDLKTLVMSLSNMRQLFKHYLDRNSFKGLRDLCAQSMGIYALLRSDD</sequence>
<accession>A0A1E3HQS6</accession>
<reference evidence="1 2" key="1">
    <citation type="submission" date="2016-06" db="EMBL/GenBank/DDBJ databases">
        <title>Evolution of pathogenesis and genome organization in the Tremellales.</title>
        <authorList>
            <person name="Cuomo C."/>
            <person name="Litvintseva A."/>
            <person name="Heitman J."/>
            <person name="Chen Y."/>
            <person name="Sun S."/>
            <person name="Springer D."/>
            <person name="Dromer F."/>
            <person name="Young S."/>
            <person name="Zeng Q."/>
            <person name="Chapman S."/>
            <person name="Gujja S."/>
            <person name="Saif S."/>
            <person name="Birren B."/>
        </authorList>
    </citation>
    <scope>NUCLEOTIDE SEQUENCE [LARGE SCALE GENOMIC DNA]</scope>
    <source>
        <strain evidence="1 2">CBS 6039</strain>
    </source>
</reference>
<evidence type="ECO:0000313" key="2">
    <source>
        <dbReference type="Proteomes" id="UP000094065"/>
    </source>
</evidence>
<gene>
    <name evidence="1" type="ORF">L202_04259</name>
</gene>
<dbReference type="GeneID" id="30155568"/>
<protein>
    <submittedName>
        <fullName evidence="1">Uncharacterized protein</fullName>
    </submittedName>
</protein>
<dbReference type="RefSeq" id="XP_018993723.1">
    <property type="nucleotide sequence ID" value="XM_019138286.1"/>
</dbReference>
<organism evidence="1 2">
    <name type="scientific">Cryptococcus amylolentus CBS 6039</name>
    <dbReference type="NCBI Taxonomy" id="1295533"/>
    <lineage>
        <taxon>Eukaryota</taxon>
        <taxon>Fungi</taxon>
        <taxon>Dikarya</taxon>
        <taxon>Basidiomycota</taxon>
        <taxon>Agaricomycotina</taxon>
        <taxon>Tremellomycetes</taxon>
        <taxon>Tremellales</taxon>
        <taxon>Cryptococcaceae</taxon>
        <taxon>Cryptococcus</taxon>
    </lineage>
</organism>
<keyword evidence="2" id="KW-1185">Reference proteome</keyword>
<dbReference type="Proteomes" id="UP000094065">
    <property type="component" value="Unassembled WGS sequence"/>
</dbReference>
<dbReference type="EMBL" id="AWGJ01000006">
    <property type="protein sequence ID" value="ODN78677.1"/>
    <property type="molecule type" value="Genomic_DNA"/>
</dbReference>